<dbReference type="Proteomes" id="UP001396334">
    <property type="component" value="Unassembled WGS sequence"/>
</dbReference>
<evidence type="ECO:0000313" key="1">
    <source>
        <dbReference type="EMBL" id="KAK8477598.1"/>
    </source>
</evidence>
<comment type="caution">
    <text evidence="4">The sequence shown here is derived from an EMBL/GenBank/DDBJ whole genome shotgun (WGS) entry which is preliminary data.</text>
</comment>
<gene>
    <name evidence="2" type="ORF">V6N11_028544</name>
    <name evidence="3" type="ORF">V6N11_028545</name>
    <name evidence="4" type="ORF">V6N11_028547</name>
    <name evidence="1" type="ORF">V6N11_031102</name>
</gene>
<reference evidence="4 5" key="1">
    <citation type="journal article" date="2024" name="G3 (Bethesda)">
        <title>Genome assembly of Hibiscus sabdariffa L. provides insights into metabolisms of medicinal natural products.</title>
        <authorList>
            <person name="Kim T."/>
        </authorList>
    </citation>
    <scope>NUCLEOTIDE SEQUENCE [LARGE SCALE GENOMIC DNA]</scope>
    <source>
        <strain evidence="4">TK-2024</strain>
        <tissue evidence="4">Old leaves</tissue>
    </source>
</reference>
<organism evidence="4 5">
    <name type="scientific">Hibiscus sabdariffa</name>
    <name type="common">roselle</name>
    <dbReference type="NCBI Taxonomy" id="183260"/>
    <lineage>
        <taxon>Eukaryota</taxon>
        <taxon>Viridiplantae</taxon>
        <taxon>Streptophyta</taxon>
        <taxon>Embryophyta</taxon>
        <taxon>Tracheophyta</taxon>
        <taxon>Spermatophyta</taxon>
        <taxon>Magnoliopsida</taxon>
        <taxon>eudicotyledons</taxon>
        <taxon>Gunneridae</taxon>
        <taxon>Pentapetalae</taxon>
        <taxon>rosids</taxon>
        <taxon>malvids</taxon>
        <taxon>Malvales</taxon>
        <taxon>Malvaceae</taxon>
        <taxon>Malvoideae</taxon>
        <taxon>Hibiscus</taxon>
    </lineage>
</organism>
<sequence>MRNDGGDCLDVHDGIDASEVIGSVYRRAGQAFVCPSACPLISYRLVVDGEIREADLSAITSLQKVQKLVRGRFEYFKRFIDNIEYISCGLELTSSDEE</sequence>
<dbReference type="EMBL" id="JBBPBN010001757">
    <property type="protein sequence ID" value="KAK8477598.1"/>
    <property type="molecule type" value="Genomic_DNA"/>
</dbReference>
<dbReference type="EMBL" id="JBBPBN010000802">
    <property type="protein sequence ID" value="KAK8482289.1"/>
    <property type="molecule type" value="Genomic_DNA"/>
</dbReference>
<name>A0ABR1ZNM4_9ROSI</name>
<protein>
    <submittedName>
        <fullName evidence="4">Uncharacterized protein</fullName>
    </submittedName>
</protein>
<proteinExistence type="predicted"/>
<accession>A0ABR1ZNM4</accession>
<evidence type="ECO:0000313" key="2">
    <source>
        <dbReference type="EMBL" id="KAK8482286.1"/>
    </source>
</evidence>
<keyword evidence="5" id="KW-1185">Reference proteome</keyword>
<dbReference type="EMBL" id="JBBPBN010000802">
    <property type="protein sequence ID" value="KAK8482287.1"/>
    <property type="molecule type" value="Genomic_DNA"/>
</dbReference>
<evidence type="ECO:0000313" key="5">
    <source>
        <dbReference type="Proteomes" id="UP001396334"/>
    </source>
</evidence>
<evidence type="ECO:0000313" key="3">
    <source>
        <dbReference type="EMBL" id="KAK8482287.1"/>
    </source>
</evidence>
<evidence type="ECO:0000313" key="4">
    <source>
        <dbReference type="EMBL" id="KAK8482289.1"/>
    </source>
</evidence>
<dbReference type="EMBL" id="JBBPBN010000802">
    <property type="protein sequence ID" value="KAK8482286.1"/>
    <property type="molecule type" value="Genomic_DNA"/>
</dbReference>